<evidence type="ECO:0000313" key="1">
    <source>
        <dbReference type="EMBL" id="GAA2575495.1"/>
    </source>
</evidence>
<evidence type="ECO:0008006" key="3">
    <source>
        <dbReference type="Google" id="ProtNLM"/>
    </source>
</evidence>
<protein>
    <recommendedName>
        <fullName evidence="3">Antitoxin HicB</fullName>
    </recommendedName>
</protein>
<organism evidence="1 2">
    <name type="scientific">Microbacterium binotii</name>
    <dbReference type="NCBI Taxonomy" id="462710"/>
    <lineage>
        <taxon>Bacteria</taxon>
        <taxon>Bacillati</taxon>
        <taxon>Actinomycetota</taxon>
        <taxon>Actinomycetes</taxon>
        <taxon>Micrococcales</taxon>
        <taxon>Microbacteriaceae</taxon>
        <taxon>Microbacterium</taxon>
    </lineage>
</organism>
<comment type="caution">
    <text evidence="1">The sequence shown here is derived from an EMBL/GenBank/DDBJ whole genome shotgun (WGS) entry which is preliminary data.</text>
</comment>
<accession>A0ABN3PCD8</accession>
<sequence length="80" mass="9050">MYRRFYARDYTVQTGRDRVTGEYVAIVNEFPSLSWVSAISRSLAASGLRELLDDVLDDMYEEGEEVPAPGVRELNSIFVG</sequence>
<proteinExistence type="predicted"/>
<dbReference type="EMBL" id="BAAARI010000011">
    <property type="protein sequence ID" value="GAA2575495.1"/>
    <property type="molecule type" value="Genomic_DNA"/>
</dbReference>
<name>A0ABN3PCD8_9MICO</name>
<dbReference type="Proteomes" id="UP001500274">
    <property type="component" value="Unassembled WGS sequence"/>
</dbReference>
<keyword evidence="2" id="KW-1185">Reference proteome</keyword>
<gene>
    <name evidence="1" type="ORF">GCM10009862_13380</name>
</gene>
<evidence type="ECO:0000313" key="2">
    <source>
        <dbReference type="Proteomes" id="UP001500274"/>
    </source>
</evidence>
<dbReference type="RefSeq" id="WP_344227975.1">
    <property type="nucleotide sequence ID" value="NZ_BAAARI010000011.1"/>
</dbReference>
<reference evidence="1 2" key="1">
    <citation type="journal article" date="2019" name="Int. J. Syst. Evol. Microbiol.">
        <title>The Global Catalogue of Microorganisms (GCM) 10K type strain sequencing project: providing services to taxonomists for standard genome sequencing and annotation.</title>
        <authorList>
            <consortium name="The Broad Institute Genomics Platform"/>
            <consortium name="The Broad Institute Genome Sequencing Center for Infectious Disease"/>
            <person name="Wu L."/>
            <person name="Ma J."/>
        </authorList>
    </citation>
    <scope>NUCLEOTIDE SEQUENCE [LARGE SCALE GENOMIC DNA]</scope>
    <source>
        <strain evidence="1 2">JCM 16365</strain>
    </source>
</reference>